<accession>A0A8J2HSY5</accession>
<feature type="domain" description="CCHC-type" evidence="2">
    <location>
        <begin position="66"/>
        <end position="82"/>
    </location>
</feature>
<dbReference type="Proteomes" id="UP000786811">
    <property type="component" value="Unassembled WGS sequence"/>
</dbReference>
<name>A0A8J2HSY5_COTCN</name>
<dbReference type="AlphaFoldDB" id="A0A8J2HSY5"/>
<sequence length="308" mass="34128">MTDEKIKALTTKRAGAKRSLASRAQVEGVRLQNPKPASERSNNINNNNRSNTRSQQTFATTTHEQSCVFCGENTHLVYNCTQFAALDPHTRYEASRNGGWCTNCLRKGHRASKCTSQPCRNCKLKHHTLLHFEKANNSSNQSVTAQVSSHFVANSTILQAQTSSHVLLATALVDMVNHQGNSKTIRAMPSITINQSSLDIPKNIKLADPDFFKSSKVDALIGVKFRMQRVIACILRFIHNVKKPSSERKFGPLLSTELNPRRLAKKLDIVGWKVKSFDPSALAAALNSEPLTTGSAEEMTKDLMKRVA</sequence>
<dbReference type="GO" id="GO:0003676">
    <property type="term" value="F:nucleic acid binding"/>
    <property type="evidence" value="ECO:0007669"/>
    <property type="project" value="InterPro"/>
</dbReference>
<dbReference type="SMART" id="SM00343">
    <property type="entry name" value="ZnF_C2HC"/>
    <property type="match status" value="2"/>
</dbReference>
<keyword evidence="4" id="KW-1185">Reference proteome</keyword>
<comment type="caution">
    <text evidence="3">The sequence shown here is derived from an EMBL/GenBank/DDBJ whole genome shotgun (WGS) entry which is preliminary data.</text>
</comment>
<dbReference type="PANTHER" id="PTHR47331:SF1">
    <property type="entry name" value="GAG-LIKE PROTEIN"/>
    <property type="match status" value="1"/>
</dbReference>
<evidence type="ECO:0000313" key="3">
    <source>
        <dbReference type="EMBL" id="CAG5109353.1"/>
    </source>
</evidence>
<reference evidence="3" key="1">
    <citation type="submission" date="2021-04" db="EMBL/GenBank/DDBJ databases">
        <authorList>
            <person name="Chebbi M.A.C M."/>
        </authorList>
    </citation>
    <scope>NUCLEOTIDE SEQUENCE</scope>
</reference>
<feature type="compositionally biased region" description="Low complexity" evidence="1">
    <location>
        <begin position="40"/>
        <end position="54"/>
    </location>
</feature>
<dbReference type="PANTHER" id="PTHR47331">
    <property type="entry name" value="PHD-TYPE DOMAIN-CONTAINING PROTEIN"/>
    <property type="match status" value="1"/>
</dbReference>
<dbReference type="GO" id="GO:0008270">
    <property type="term" value="F:zinc ion binding"/>
    <property type="evidence" value="ECO:0007669"/>
    <property type="project" value="InterPro"/>
</dbReference>
<evidence type="ECO:0000256" key="1">
    <source>
        <dbReference type="SAM" id="MobiDB-lite"/>
    </source>
</evidence>
<protein>
    <recommendedName>
        <fullName evidence="2">CCHC-type domain-containing protein</fullName>
    </recommendedName>
</protein>
<organism evidence="3 4">
    <name type="scientific">Cotesia congregata</name>
    <name type="common">Parasitoid wasp</name>
    <name type="synonym">Apanteles congregatus</name>
    <dbReference type="NCBI Taxonomy" id="51543"/>
    <lineage>
        <taxon>Eukaryota</taxon>
        <taxon>Metazoa</taxon>
        <taxon>Ecdysozoa</taxon>
        <taxon>Arthropoda</taxon>
        <taxon>Hexapoda</taxon>
        <taxon>Insecta</taxon>
        <taxon>Pterygota</taxon>
        <taxon>Neoptera</taxon>
        <taxon>Endopterygota</taxon>
        <taxon>Hymenoptera</taxon>
        <taxon>Apocrita</taxon>
        <taxon>Ichneumonoidea</taxon>
        <taxon>Braconidae</taxon>
        <taxon>Microgastrinae</taxon>
        <taxon>Cotesia</taxon>
    </lineage>
</organism>
<feature type="region of interest" description="Disordered" evidence="1">
    <location>
        <begin position="1"/>
        <end position="57"/>
    </location>
</feature>
<gene>
    <name evidence="3" type="ORF">HICCMSTLAB_LOCUS13989</name>
</gene>
<dbReference type="InterPro" id="IPR001878">
    <property type="entry name" value="Znf_CCHC"/>
</dbReference>
<feature type="domain" description="CCHC-type" evidence="2">
    <location>
        <begin position="100"/>
        <end position="116"/>
    </location>
</feature>
<evidence type="ECO:0000259" key="2">
    <source>
        <dbReference type="SMART" id="SM00343"/>
    </source>
</evidence>
<proteinExistence type="predicted"/>
<dbReference type="EMBL" id="CAJNRD030001124">
    <property type="protein sequence ID" value="CAG5109353.1"/>
    <property type="molecule type" value="Genomic_DNA"/>
</dbReference>
<dbReference type="OrthoDB" id="5920040at2759"/>
<evidence type="ECO:0000313" key="4">
    <source>
        <dbReference type="Proteomes" id="UP000786811"/>
    </source>
</evidence>